<dbReference type="STRING" id="1335048.AKL17_1675"/>
<evidence type="ECO:0000313" key="2">
    <source>
        <dbReference type="Proteomes" id="UP000076128"/>
    </source>
</evidence>
<sequence>MRSASQAVAARMEAVAEGLDLLVAGAVAWRPGADNKPERMTFGPQAPKDTDARQAIAETVAVAGPLLTRLAKLVQVAVDAVLGRERRKLARDAAELAAVRAEMGLPEDGRLRRVRDAHQILGSDDPGLGS</sequence>
<dbReference type="Proteomes" id="UP000076128">
    <property type="component" value="Chromosome"/>
</dbReference>
<keyword evidence="2" id="KW-1185">Reference proteome</keyword>
<dbReference type="EMBL" id="CP012661">
    <property type="protein sequence ID" value="AMY68927.1"/>
    <property type="molecule type" value="Genomic_DNA"/>
</dbReference>
<reference evidence="1 2" key="1">
    <citation type="submission" date="2015-09" db="EMBL/GenBank/DDBJ databases">
        <title>Complete genome sequence of Defluviimonas alba cai42t isolated from an oilfield in Xinjiang.</title>
        <authorList>
            <person name="Geng S."/>
            <person name="Pan X."/>
            <person name="Wu X."/>
        </authorList>
    </citation>
    <scope>NUCLEOTIDE SEQUENCE [LARGE SCALE GENOMIC DNA]</scope>
    <source>
        <strain evidence="2">cai42</strain>
    </source>
</reference>
<name>A0A159Z1S4_9RHOB</name>
<evidence type="ECO:0000313" key="1">
    <source>
        <dbReference type="EMBL" id="AMY68927.1"/>
    </source>
</evidence>
<protein>
    <submittedName>
        <fullName evidence="1">Uncharacterized protein</fullName>
    </submittedName>
</protein>
<dbReference type="AlphaFoldDB" id="A0A159Z1S4"/>
<dbReference type="KEGG" id="daa:AKL17_1675"/>
<proteinExistence type="predicted"/>
<organism evidence="1 2">
    <name type="scientific">Frigidibacter mobilis</name>
    <dbReference type="NCBI Taxonomy" id="1335048"/>
    <lineage>
        <taxon>Bacteria</taxon>
        <taxon>Pseudomonadati</taxon>
        <taxon>Pseudomonadota</taxon>
        <taxon>Alphaproteobacteria</taxon>
        <taxon>Rhodobacterales</taxon>
        <taxon>Paracoccaceae</taxon>
        <taxon>Frigidibacter</taxon>
    </lineage>
</organism>
<gene>
    <name evidence="1" type="ORF">AKL17_1675</name>
</gene>
<accession>A0A159Z1S4</accession>